<dbReference type="CDD" id="cd00671">
    <property type="entry name" value="ArgRS_core"/>
    <property type="match status" value="1"/>
</dbReference>
<comment type="subunit">
    <text evidence="10">Monomer.</text>
</comment>
<dbReference type="FunFam" id="1.10.730.10:FF:000008">
    <property type="entry name" value="Arginine--tRNA ligase"/>
    <property type="match status" value="1"/>
</dbReference>
<dbReference type="InterPro" id="IPR001412">
    <property type="entry name" value="aa-tRNA-synth_I_CS"/>
</dbReference>
<feature type="short sequence motif" description="'HIGH' region" evidence="10">
    <location>
        <begin position="132"/>
        <end position="142"/>
    </location>
</feature>
<dbReference type="EMBL" id="DXAM01000113">
    <property type="protein sequence ID" value="HJA04795.1"/>
    <property type="molecule type" value="Genomic_DNA"/>
</dbReference>
<evidence type="ECO:0000256" key="9">
    <source>
        <dbReference type="ARBA" id="ARBA00049339"/>
    </source>
</evidence>
<dbReference type="Gene3D" id="3.40.50.620">
    <property type="entry name" value="HUPs"/>
    <property type="match status" value="1"/>
</dbReference>
<dbReference type="SUPFAM" id="SSF55190">
    <property type="entry name" value="Arginyl-tRNA synthetase (ArgRS), N-terminal 'additional' domain"/>
    <property type="match status" value="1"/>
</dbReference>
<dbReference type="InterPro" id="IPR001278">
    <property type="entry name" value="Arg-tRNA-ligase"/>
</dbReference>
<evidence type="ECO:0000256" key="10">
    <source>
        <dbReference type="HAMAP-Rule" id="MF_00123"/>
    </source>
</evidence>
<dbReference type="PRINTS" id="PR01038">
    <property type="entry name" value="TRNASYNTHARG"/>
</dbReference>
<name>A0A9D2H763_9MICO</name>
<dbReference type="InterPro" id="IPR014729">
    <property type="entry name" value="Rossmann-like_a/b/a_fold"/>
</dbReference>
<evidence type="ECO:0000256" key="11">
    <source>
        <dbReference type="RuleBase" id="RU363038"/>
    </source>
</evidence>
<comment type="caution">
    <text evidence="14">The sequence shown here is derived from an EMBL/GenBank/DDBJ whole genome shotgun (WGS) entry which is preliminary data.</text>
</comment>
<dbReference type="NCBIfam" id="TIGR00456">
    <property type="entry name" value="argS"/>
    <property type="match status" value="1"/>
</dbReference>
<dbReference type="HAMAP" id="MF_00123">
    <property type="entry name" value="Arg_tRNA_synth"/>
    <property type="match status" value="1"/>
</dbReference>
<evidence type="ECO:0000313" key="14">
    <source>
        <dbReference type="EMBL" id="HJA04795.1"/>
    </source>
</evidence>
<dbReference type="InterPro" id="IPR008909">
    <property type="entry name" value="DALR_anticod-bd"/>
</dbReference>
<dbReference type="AlphaFoldDB" id="A0A9D2H763"/>
<dbReference type="InterPro" id="IPR005148">
    <property type="entry name" value="Arg-tRNA-synth_N"/>
</dbReference>
<dbReference type="GO" id="GO:0006420">
    <property type="term" value="P:arginyl-tRNA aminoacylation"/>
    <property type="evidence" value="ECO:0007669"/>
    <property type="project" value="UniProtKB-UniRule"/>
</dbReference>
<dbReference type="Proteomes" id="UP000824220">
    <property type="component" value="Unassembled WGS sequence"/>
</dbReference>
<dbReference type="PROSITE" id="PS00178">
    <property type="entry name" value="AA_TRNA_LIGASE_I"/>
    <property type="match status" value="1"/>
</dbReference>
<dbReference type="PANTHER" id="PTHR11956">
    <property type="entry name" value="ARGINYL-TRNA SYNTHETASE"/>
    <property type="match status" value="1"/>
</dbReference>
<evidence type="ECO:0000256" key="2">
    <source>
        <dbReference type="ARBA" id="ARBA00005594"/>
    </source>
</evidence>
<dbReference type="SUPFAM" id="SSF52374">
    <property type="entry name" value="Nucleotidylyl transferase"/>
    <property type="match status" value="1"/>
</dbReference>
<dbReference type="SUPFAM" id="SSF47323">
    <property type="entry name" value="Anticodon-binding domain of a subclass of class I aminoacyl-tRNA synthetases"/>
    <property type="match status" value="1"/>
</dbReference>
<dbReference type="SMART" id="SM00836">
    <property type="entry name" value="DALR_1"/>
    <property type="match status" value="1"/>
</dbReference>
<dbReference type="Pfam" id="PF00750">
    <property type="entry name" value="tRNA-synt_1d"/>
    <property type="match status" value="2"/>
</dbReference>
<evidence type="ECO:0000256" key="7">
    <source>
        <dbReference type="ARBA" id="ARBA00022917"/>
    </source>
</evidence>
<evidence type="ECO:0000256" key="8">
    <source>
        <dbReference type="ARBA" id="ARBA00023146"/>
    </source>
</evidence>
<keyword evidence="3 10" id="KW-0963">Cytoplasm</keyword>
<dbReference type="SMART" id="SM01016">
    <property type="entry name" value="Arg_tRNA_synt_N"/>
    <property type="match status" value="1"/>
</dbReference>
<organism evidence="14 15">
    <name type="scientific">Candidatus Microbacterium stercoravium</name>
    <dbReference type="NCBI Taxonomy" id="2838697"/>
    <lineage>
        <taxon>Bacteria</taxon>
        <taxon>Bacillati</taxon>
        <taxon>Actinomycetota</taxon>
        <taxon>Actinomycetes</taxon>
        <taxon>Micrococcales</taxon>
        <taxon>Microbacteriaceae</taxon>
        <taxon>Microbacterium</taxon>
    </lineage>
</organism>
<reference evidence="14" key="1">
    <citation type="journal article" date="2021" name="PeerJ">
        <title>Extensive microbial diversity within the chicken gut microbiome revealed by metagenomics and culture.</title>
        <authorList>
            <person name="Gilroy R."/>
            <person name="Ravi A."/>
            <person name="Getino M."/>
            <person name="Pursley I."/>
            <person name="Horton D.L."/>
            <person name="Alikhan N.F."/>
            <person name="Baker D."/>
            <person name="Gharbi K."/>
            <person name="Hall N."/>
            <person name="Watson M."/>
            <person name="Adriaenssens E.M."/>
            <person name="Foster-Nyarko E."/>
            <person name="Jarju S."/>
            <person name="Secka A."/>
            <person name="Antonio M."/>
            <person name="Oren A."/>
            <person name="Chaudhuri R.R."/>
            <person name="La Ragione R."/>
            <person name="Hildebrand F."/>
            <person name="Pallen M.J."/>
        </authorList>
    </citation>
    <scope>NUCLEOTIDE SEQUENCE</scope>
    <source>
        <strain evidence="14">ChiHjej8B7-3636</strain>
    </source>
</reference>
<dbReference type="GO" id="GO:0005737">
    <property type="term" value="C:cytoplasm"/>
    <property type="evidence" value="ECO:0007669"/>
    <property type="project" value="UniProtKB-SubCell"/>
</dbReference>
<accession>A0A9D2H763</accession>
<dbReference type="InterPro" id="IPR035684">
    <property type="entry name" value="ArgRS_core"/>
</dbReference>
<dbReference type="InterPro" id="IPR009080">
    <property type="entry name" value="tRNAsynth_Ia_anticodon-bd"/>
</dbReference>
<keyword evidence="5 10" id="KW-0547">Nucleotide-binding</keyword>
<protein>
    <recommendedName>
        <fullName evidence="10">Arginine--tRNA ligase</fullName>
        <ecNumber evidence="10">6.1.1.19</ecNumber>
    </recommendedName>
    <alternativeName>
        <fullName evidence="10">Arginyl-tRNA synthetase</fullName>
        <shortName evidence="10">ArgRS</shortName>
    </alternativeName>
</protein>
<dbReference type="Gene3D" id="1.10.730.10">
    <property type="entry name" value="Isoleucyl-tRNA Synthetase, Domain 1"/>
    <property type="match status" value="1"/>
</dbReference>
<reference evidence="14" key="2">
    <citation type="submission" date="2021-04" db="EMBL/GenBank/DDBJ databases">
        <authorList>
            <person name="Gilroy R."/>
        </authorList>
    </citation>
    <scope>NUCLEOTIDE SEQUENCE</scope>
    <source>
        <strain evidence="14">ChiHjej8B7-3636</strain>
    </source>
</reference>
<comment type="subcellular location">
    <subcellularLocation>
        <location evidence="1 10">Cytoplasm</location>
    </subcellularLocation>
</comment>
<dbReference type="Pfam" id="PF05746">
    <property type="entry name" value="DALR_1"/>
    <property type="match status" value="1"/>
</dbReference>
<dbReference type="GO" id="GO:0004814">
    <property type="term" value="F:arginine-tRNA ligase activity"/>
    <property type="evidence" value="ECO:0007669"/>
    <property type="project" value="UniProtKB-UniRule"/>
</dbReference>
<keyword evidence="4 10" id="KW-0436">Ligase</keyword>
<dbReference type="Gene3D" id="3.30.1360.70">
    <property type="entry name" value="Arginyl tRNA synthetase N-terminal domain"/>
    <property type="match status" value="1"/>
</dbReference>
<evidence type="ECO:0000256" key="1">
    <source>
        <dbReference type="ARBA" id="ARBA00004496"/>
    </source>
</evidence>
<dbReference type="InterPro" id="IPR036695">
    <property type="entry name" value="Arg-tRNA-synth_N_sf"/>
</dbReference>
<evidence type="ECO:0000256" key="4">
    <source>
        <dbReference type="ARBA" id="ARBA00022598"/>
    </source>
</evidence>
<feature type="domain" description="Arginyl tRNA synthetase N-terminal" evidence="13">
    <location>
        <begin position="4"/>
        <end position="95"/>
    </location>
</feature>
<evidence type="ECO:0000256" key="6">
    <source>
        <dbReference type="ARBA" id="ARBA00022840"/>
    </source>
</evidence>
<gene>
    <name evidence="10" type="primary">argS</name>
    <name evidence="14" type="ORF">H9800_08030</name>
</gene>
<evidence type="ECO:0000259" key="12">
    <source>
        <dbReference type="SMART" id="SM00836"/>
    </source>
</evidence>
<comment type="catalytic activity">
    <reaction evidence="9 10">
        <text>tRNA(Arg) + L-arginine + ATP = L-arginyl-tRNA(Arg) + AMP + diphosphate</text>
        <dbReference type="Rhea" id="RHEA:20301"/>
        <dbReference type="Rhea" id="RHEA-COMP:9658"/>
        <dbReference type="Rhea" id="RHEA-COMP:9673"/>
        <dbReference type="ChEBI" id="CHEBI:30616"/>
        <dbReference type="ChEBI" id="CHEBI:32682"/>
        <dbReference type="ChEBI" id="CHEBI:33019"/>
        <dbReference type="ChEBI" id="CHEBI:78442"/>
        <dbReference type="ChEBI" id="CHEBI:78513"/>
        <dbReference type="ChEBI" id="CHEBI:456215"/>
        <dbReference type="EC" id="6.1.1.19"/>
    </reaction>
</comment>
<evidence type="ECO:0000259" key="13">
    <source>
        <dbReference type="SMART" id="SM01016"/>
    </source>
</evidence>
<feature type="domain" description="DALR anticodon binding" evidence="12">
    <location>
        <begin position="428"/>
        <end position="549"/>
    </location>
</feature>
<keyword evidence="6 10" id="KW-0067">ATP-binding</keyword>
<sequence length="549" mass="60156">MSPDALATVLLSVLDEISSERRPGEPLGATVSDITVERPRNRDHGDWATNAAMKFAKKLGTSPRELADQIAGQLASVDGVASVEVAGPGFINIRLEAAAAGLLAKTIVEAGEQYGRNDSQAGNSINLEFVSGNPTGPLHIGHTRWAALGDSMGRLLEASGAVVAREYYINDAGAQMDRFGQSVLAAMTGAEAPEDGYKGAYIDELGTKVLAHHPRILDEADPLAAVRDAAYELQLAEIQESLAKFNVRFDVWFSERELHAGSPSLIDQAVDRLRAEGHVYDADDAVWVRTTDFGDDKDRVIRRGNGIYTYFAADAAYYLNKGDRGYQHKIYLLGADHHGYVHRLKALAGSAGDDPERDIEVLIGQLVSVNGARLSKRAGNIIELDDLREWIGTDALRYSLERSPADSPLSLDPELLKKRTNDNPVFYVQYAHARTHNVARNATESGVTRDEFHPELLGHETEAALLGALQEFPRIVAFAAEIREPHRVARYLEELAGLYHRWYDNCRVTPKGDEEIQPVHGTRLWLNDATGQVLRNGLALLGVSAPERM</sequence>
<evidence type="ECO:0000313" key="15">
    <source>
        <dbReference type="Proteomes" id="UP000824220"/>
    </source>
</evidence>
<dbReference type="PANTHER" id="PTHR11956:SF5">
    <property type="entry name" value="ARGININE--TRNA LIGASE, CYTOPLASMIC"/>
    <property type="match status" value="1"/>
</dbReference>
<comment type="similarity">
    <text evidence="2 10 11">Belongs to the class-I aminoacyl-tRNA synthetase family.</text>
</comment>
<dbReference type="EC" id="6.1.1.19" evidence="10"/>
<evidence type="ECO:0000256" key="5">
    <source>
        <dbReference type="ARBA" id="ARBA00022741"/>
    </source>
</evidence>
<evidence type="ECO:0000256" key="3">
    <source>
        <dbReference type="ARBA" id="ARBA00022490"/>
    </source>
</evidence>
<dbReference type="GO" id="GO:0005524">
    <property type="term" value="F:ATP binding"/>
    <property type="evidence" value="ECO:0007669"/>
    <property type="project" value="UniProtKB-UniRule"/>
</dbReference>
<keyword evidence="7 10" id="KW-0648">Protein biosynthesis</keyword>
<proteinExistence type="inferred from homology"/>
<dbReference type="Pfam" id="PF03485">
    <property type="entry name" value="Arg_tRNA_synt_N"/>
    <property type="match status" value="1"/>
</dbReference>
<keyword evidence="8 10" id="KW-0030">Aminoacyl-tRNA synthetase</keyword>